<gene>
    <name evidence="2" type="ORF">Prudu_008633</name>
</gene>
<evidence type="ECO:0000313" key="2">
    <source>
        <dbReference type="EMBL" id="BBG99057.1"/>
    </source>
</evidence>
<evidence type="ECO:0000256" key="1">
    <source>
        <dbReference type="SAM" id="MobiDB-lite"/>
    </source>
</evidence>
<feature type="compositionally biased region" description="Low complexity" evidence="1">
    <location>
        <begin position="62"/>
        <end position="74"/>
    </location>
</feature>
<feature type="non-terminal residue" evidence="2">
    <location>
        <position position="1"/>
    </location>
</feature>
<dbReference type="AlphaFoldDB" id="A0A4Y1R4Y7"/>
<name>A0A4Y1R4Y7_PRUDU</name>
<proteinExistence type="predicted"/>
<protein>
    <submittedName>
        <fullName evidence="2">Pyrimidine 2</fullName>
    </submittedName>
</protein>
<dbReference type="EMBL" id="AP019299">
    <property type="protein sequence ID" value="BBG99057.1"/>
    <property type="molecule type" value="Genomic_DNA"/>
</dbReference>
<organism evidence="2">
    <name type="scientific">Prunus dulcis</name>
    <name type="common">Almond</name>
    <name type="synonym">Amygdalus dulcis</name>
    <dbReference type="NCBI Taxonomy" id="3755"/>
    <lineage>
        <taxon>Eukaryota</taxon>
        <taxon>Viridiplantae</taxon>
        <taxon>Streptophyta</taxon>
        <taxon>Embryophyta</taxon>
        <taxon>Tracheophyta</taxon>
        <taxon>Spermatophyta</taxon>
        <taxon>Magnoliopsida</taxon>
        <taxon>eudicotyledons</taxon>
        <taxon>Gunneridae</taxon>
        <taxon>Pentapetalae</taxon>
        <taxon>rosids</taxon>
        <taxon>fabids</taxon>
        <taxon>Rosales</taxon>
        <taxon>Rosaceae</taxon>
        <taxon>Amygdaloideae</taxon>
        <taxon>Amygdaleae</taxon>
        <taxon>Prunus</taxon>
    </lineage>
</organism>
<sequence>PPANDLLAFKPLPRPPHLGRSPGPVPNQPPLDSEPSPTQRHRCRGRNRPEITIEADGPVRTSSSIFSFNSPPNRSSKRFSDLLFMDNQASEVQPISRRNLQRAKLARTICCRSAQDPPPGHS</sequence>
<reference evidence="2" key="1">
    <citation type="journal article" date="2019" name="Science">
        <title>Mutation of a bHLH transcription factor allowed almond domestication.</title>
        <authorList>
            <person name="Sanchez-Perez R."/>
            <person name="Pavan S."/>
            <person name="Mazzeo R."/>
            <person name="Moldovan C."/>
            <person name="Aiese Cigliano R."/>
            <person name="Del Cueto J."/>
            <person name="Ricciardi F."/>
            <person name="Lotti C."/>
            <person name="Ricciardi L."/>
            <person name="Dicenta F."/>
            <person name="Lopez-Marques R.L."/>
            <person name="Lindberg Moller B."/>
        </authorList>
    </citation>
    <scope>NUCLEOTIDE SEQUENCE</scope>
</reference>
<feature type="region of interest" description="Disordered" evidence="1">
    <location>
        <begin position="1"/>
        <end position="74"/>
    </location>
</feature>
<accession>A0A4Y1R4Y7</accession>